<keyword evidence="1" id="KW-0145">Chemotaxis</keyword>
<proteinExistence type="inferred from homology"/>
<reference evidence="7 8" key="1">
    <citation type="journal article" date="2016" name="Nat. Commun.">
        <title>Thousands of microbial genomes shed light on interconnected biogeochemical processes in an aquifer system.</title>
        <authorList>
            <person name="Anantharaman K."/>
            <person name="Brown C.T."/>
            <person name="Hug L.A."/>
            <person name="Sharon I."/>
            <person name="Castelle C.J."/>
            <person name="Probst A.J."/>
            <person name="Thomas B.C."/>
            <person name="Singh A."/>
            <person name="Wilkins M.J."/>
            <person name="Karaoz U."/>
            <person name="Brodie E.L."/>
            <person name="Williams K.H."/>
            <person name="Hubbard S.S."/>
            <person name="Banfield J.F."/>
        </authorList>
    </citation>
    <scope>NUCLEOTIDE SEQUENCE [LARGE SCALE GENOMIC DNA]</scope>
</reference>
<dbReference type="PROSITE" id="PS50111">
    <property type="entry name" value="CHEMOTAXIS_TRANSDUC_2"/>
    <property type="match status" value="1"/>
</dbReference>
<dbReference type="Pfam" id="PF00672">
    <property type="entry name" value="HAMP"/>
    <property type="match status" value="1"/>
</dbReference>
<dbReference type="SUPFAM" id="SSF58104">
    <property type="entry name" value="Methyl-accepting chemotaxis protein (MCP) signaling domain"/>
    <property type="match status" value="1"/>
</dbReference>
<dbReference type="AlphaFoldDB" id="A0A1F6GZP8"/>
<accession>A0A1F6GZP8</accession>
<evidence type="ECO:0000313" key="7">
    <source>
        <dbReference type="EMBL" id="OGH03514.1"/>
    </source>
</evidence>
<dbReference type="GO" id="GO:0005886">
    <property type="term" value="C:plasma membrane"/>
    <property type="evidence" value="ECO:0007669"/>
    <property type="project" value="TreeGrafter"/>
</dbReference>
<evidence type="ECO:0008006" key="9">
    <source>
        <dbReference type="Google" id="ProtNLM"/>
    </source>
</evidence>
<dbReference type="GO" id="GO:0006935">
    <property type="term" value="P:chemotaxis"/>
    <property type="evidence" value="ECO:0007669"/>
    <property type="project" value="UniProtKB-KW"/>
</dbReference>
<feature type="compositionally biased region" description="Polar residues" evidence="4">
    <location>
        <begin position="477"/>
        <end position="498"/>
    </location>
</feature>
<evidence type="ECO:0000256" key="2">
    <source>
        <dbReference type="ARBA" id="ARBA00029447"/>
    </source>
</evidence>
<evidence type="ECO:0000256" key="1">
    <source>
        <dbReference type="ARBA" id="ARBA00022500"/>
    </source>
</evidence>
<name>A0A1F6GZP8_9PROT</name>
<dbReference type="Pfam" id="PF00015">
    <property type="entry name" value="MCPsignal"/>
    <property type="match status" value="1"/>
</dbReference>
<dbReference type="PANTHER" id="PTHR43531:SF11">
    <property type="entry name" value="METHYL-ACCEPTING CHEMOTAXIS PROTEIN 3"/>
    <property type="match status" value="1"/>
</dbReference>
<gene>
    <name evidence="7" type="ORF">A2557_01000</name>
</gene>
<keyword evidence="3" id="KW-0807">Transducer</keyword>
<comment type="similarity">
    <text evidence="2">Belongs to the methyl-accepting chemotaxis (MCP) protein family.</text>
</comment>
<dbReference type="SMART" id="SM00283">
    <property type="entry name" value="MA"/>
    <property type="match status" value="1"/>
</dbReference>
<dbReference type="InterPro" id="IPR004089">
    <property type="entry name" value="MCPsignal_dom"/>
</dbReference>
<dbReference type="PRINTS" id="PR00260">
    <property type="entry name" value="CHEMTRNSDUCR"/>
</dbReference>
<feature type="domain" description="Methyl-accepting transducer" evidence="5">
    <location>
        <begin position="275"/>
        <end position="497"/>
    </location>
</feature>
<dbReference type="Proteomes" id="UP000177583">
    <property type="component" value="Unassembled WGS sequence"/>
</dbReference>
<dbReference type="InterPro" id="IPR051310">
    <property type="entry name" value="MCP_chemotaxis"/>
</dbReference>
<evidence type="ECO:0000259" key="5">
    <source>
        <dbReference type="PROSITE" id="PS50111"/>
    </source>
</evidence>
<dbReference type="GO" id="GO:0004888">
    <property type="term" value="F:transmembrane signaling receptor activity"/>
    <property type="evidence" value="ECO:0007669"/>
    <property type="project" value="InterPro"/>
</dbReference>
<evidence type="ECO:0000256" key="3">
    <source>
        <dbReference type="PROSITE-ProRule" id="PRU00284"/>
    </source>
</evidence>
<comment type="caution">
    <text evidence="7">The sequence shown here is derived from an EMBL/GenBank/DDBJ whole genome shotgun (WGS) entry which is preliminary data.</text>
</comment>
<dbReference type="Gene3D" id="1.10.287.950">
    <property type="entry name" value="Methyl-accepting chemotaxis protein"/>
    <property type="match status" value="1"/>
</dbReference>
<protein>
    <recommendedName>
        <fullName evidence="9">Methyl-accepting transducer domain-containing protein</fullName>
    </recommendedName>
</protein>
<feature type="domain" description="HAMP" evidence="6">
    <location>
        <begin position="209"/>
        <end position="263"/>
    </location>
</feature>
<evidence type="ECO:0000256" key="4">
    <source>
        <dbReference type="SAM" id="MobiDB-lite"/>
    </source>
</evidence>
<dbReference type="PANTHER" id="PTHR43531">
    <property type="entry name" value="PROTEIN ICFG"/>
    <property type="match status" value="1"/>
</dbReference>
<organism evidence="7 8">
    <name type="scientific">Candidatus Lambdaproteobacteria bacterium RIFOXYD2_FULL_56_26</name>
    <dbReference type="NCBI Taxonomy" id="1817773"/>
    <lineage>
        <taxon>Bacteria</taxon>
        <taxon>Pseudomonadati</taxon>
        <taxon>Pseudomonadota</taxon>
        <taxon>Candidatus Lambdaproteobacteria</taxon>
    </lineage>
</organism>
<dbReference type="EMBL" id="MFNF01000015">
    <property type="protein sequence ID" value="OGH03514.1"/>
    <property type="molecule type" value="Genomic_DNA"/>
</dbReference>
<dbReference type="PROSITE" id="PS50885">
    <property type="entry name" value="HAMP"/>
    <property type="match status" value="1"/>
</dbReference>
<sequence length="526" mass="57137">MKIGVKLFLGSASLLGLFALANGINFWGIQYSASSAAVLEKRYQEILLAQEIRQDNTQIMLQVMEILADKETKQVNPANKESLQKALQAVKTKGEKLALSMDTTKELQNIKSVLGNAEELEKTSQARLYPTIEAGKADEAFAAEIDQTLDKMGQDSGSRLGMIVQSIQEEVEAAKEERGRALAWVNWLSSLVLVGGLLMGLAVAWGLTVSLKGPVVEMIGLLKNMAEGDGDLTQRMHLDRKDEIGEIAFWNNQFLDHVHPIIQEIQGISMTLVSSAEELSATAGQMAHTTQSISTENERSASAISQSSDSLARFSTSIENITAKMRGIKERSDRINQGAVKANEAATQADKTMTRIEDSSRRIEGIIKVITDIASQTNLLSLNAAIEAAKAGEFGKGFAVVADEVRSLAERSNNSVSEIKELIATSSENVAQGNQAIDSTVEVLHEIIRQIEDIAAEINQITQAVTAQESGVREMTQASEEIADNSSRSVDSLRQLSDGTGEVAKTTEELSRLALTLEQRVSRFKT</sequence>
<feature type="region of interest" description="Disordered" evidence="4">
    <location>
        <begin position="477"/>
        <end position="507"/>
    </location>
</feature>
<dbReference type="GO" id="GO:0007165">
    <property type="term" value="P:signal transduction"/>
    <property type="evidence" value="ECO:0007669"/>
    <property type="project" value="UniProtKB-KW"/>
</dbReference>
<dbReference type="CDD" id="cd06225">
    <property type="entry name" value="HAMP"/>
    <property type="match status" value="1"/>
</dbReference>
<feature type="region of interest" description="Disordered" evidence="4">
    <location>
        <begin position="288"/>
        <end position="308"/>
    </location>
</feature>
<dbReference type="InterPro" id="IPR003660">
    <property type="entry name" value="HAMP_dom"/>
</dbReference>
<evidence type="ECO:0000259" key="6">
    <source>
        <dbReference type="PROSITE" id="PS50885"/>
    </source>
</evidence>
<evidence type="ECO:0000313" key="8">
    <source>
        <dbReference type="Proteomes" id="UP000177583"/>
    </source>
</evidence>
<dbReference type="InterPro" id="IPR004090">
    <property type="entry name" value="Chemotax_Me-accpt_rcpt"/>
</dbReference>